<dbReference type="Proteomes" id="UP000663851">
    <property type="component" value="Unassembled WGS sequence"/>
</dbReference>
<evidence type="ECO:0000313" key="1">
    <source>
        <dbReference type="EMBL" id="CAF4177741.1"/>
    </source>
</evidence>
<organism evidence="1 2">
    <name type="scientific">Rotaria socialis</name>
    <dbReference type="NCBI Taxonomy" id="392032"/>
    <lineage>
        <taxon>Eukaryota</taxon>
        <taxon>Metazoa</taxon>
        <taxon>Spiralia</taxon>
        <taxon>Gnathifera</taxon>
        <taxon>Rotifera</taxon>
        <taxon>Eurotatoria</taxon>
        <taxon>Bdelloidea</taxon>
        <taxon>Philodinida</taxon>
        <taxon>Philodinidae</taxon>
        <taxon>Rotaria</taxon>
    </lineage>
</organism>
<dbReference type="AlphaFoldDB" id="A0A819ZPG4"/>
<comment type="caution">
    <text evidence="1">The sequence shown here is derived from an EMBL/GenBank/DDBJ whole genome shotgun (WGS) entry which is preliminary data.</text>
</comment>
<name>A0A819ZPG4_9BILA</name>
<sequence length="228" mass="24514">MCHLMKYVKNHIATVLAKTSAMEILPSTPISVDCSHFHNDGGELCRQNMNPDNNPSQTTVVPNYYCYENDDVIQFTLSSLPHSAWQPTLSCSLQQCNESPTDNNTCRSSSTPCYDYRTHNNTSYCAPGILCSLLEPCNNITYTCASNNSASPLKLDVPAQNRFSSDQHLITVGTASTTTTSIASTTSTTSSATTIMPTTTTTAMPTATTTTTTTTAMPTATTTTTTTT</sequence>
<protein>
    <submittedName>
        <fullName evidence="1">Uncharacterized protein</fullName>
    </submittedName>
</protein>
<gene>
    <name evidence="1" type="ORF">HFQ381_LOCUS6021</name>
</gene>
<proteinExistence type="predicted"/>
<reference evidence="1" key="1">
    <citation type="submission" date="2021-02" db="EMBL/GenBank/DDBJ databases">
        <authorList>
            <person name="Nowell W R."/>
        </authorList>
    </citation>
    <scope>NUCLEOTIDE SEQUENCE</scope>
</reference>
<evidence type="ECO:0000313" key="2">
    <source>
        <dbReference type="Proteomes" id="UP000663851"/>
    </source>
</evidence>
<feature type="non-terminal residue" evidence="1">
    <location>
        <position position="228"/>
    </location>
</feature>
<accession>A0A819ZPG4</accession>
<dbReference type="EMBL" id="CAJOBO010000263">
    <property type="protein sequence ID" value="CAF4177741.1"/>
    <property type="molecule type" value="Genomic_DNA"/>
</dbReference>